<gene>
    <name evidence="6" type="ORF">O1Q98_12175</name>
</gene>
<dbReference type="Proteomes" id="UP001219630">
    <property type="component" value="Chromosome"/>
</dbReference>
<dbReference type="InterPro" id="IPR041472">
    <property type="entry name" value="BL00235/CARNS1_N"/>
</dbReference>
<dbReference type="Pfam" id="PF18130">
    <property type="entry name" value="ATPgrasp_N"/>
    <property type="match status" value="1"/>
</dbReference>
<reference evidence="6 7" key="1">
    <citation type="submission" date="2022-12" db="EMBL/GenBank/DDBJ databases">
        <title>Complete genome sequencing of Dickeya lacustris type strain LMG30899.</title>
        <authorList>
            <person name="Dobhal S."/>
            <person name="Arizala D."/>
            <person name="Arif M."/>
        </authorList>
    </citation>
    <scope>NUCLEOTIDE SEQUENCE [LARGE SCALE GENOMIC DNA]</scope>
    <source>
        <strain evidence="6 7">LMG30899</strain>
    </source>
</reference>
<dbReference type="EMBL" id="CP114280">
    <property type="protein sequence ID" value="WFN54440.1"/>
    <property type="molecule type" value="Genomic_DNA"/>
</dbReference>
<sequence>MDSSFFNEKIKVLIIEPIGMGGELLLNATCALGYHSIVVTTENVYKSTLIKNTHLIDEVIFADFSDTKKAIDFLVKEVADLGISGVVVAWEFLTDVAAEIAEKLNVCGPDASLSKARRNKHTMYRVLAKETCPLPELQAVLTTDSNFTHIPYEELDYPLVVKPAENAASFGVSVVNFLRRVFTGF</sequence>
<feature type="domain" description="ATP-grasp" evidence="5">
    <location>
        <begin position="124"/>
        <end position="176"/>
    </location>
</feature>
<dbReference type="Gene3D" id="3.30.470.20">
    <property type="entry name" value="ATP-grasp fold, B domain"/>
    <property type="match status" value="1"/>
</dbReference>
<keyword evidence="2 4" id="KW-0547">Nucleotide-binding</keyword>
<dbReference type="RefSeq" id="WP_278141720.1">
    <property type="nucleotide sequence ID" value="NZ_CP114280.1"/>
</dbReference>
<protein>
    <recommendedName>
        <fullName evidence="5">ATP-grasp domain-containing protein</fullName>
    </recommendedName>
</protein>
<evidence type="ECO:0000256" key="3">
    <source>
        <dbReference type="ARBA" id="ARBA00022840"/>
    </source>
</evidence>
<name>A0ABY8G3B7_9GAMM</name>
<evidence type="ECO:0000256" key="4">
    <source>
        <dbReference type="PROSITE-ProRule" id="PRU00409"/>
    </source>
</evidence>
<dbReference type="PANTHER" id="PTHR43585:SF2">
    <property type="entry name" value="ATP-GRASP ENZYME FSQD"/>
    <property type="match status" value="1"/>
</dbReference>
<evidence type="ECO:0000259" key="5">
    <source>
        <dbReference type="PROSITE" id="PS50975"/>
    </source>
</evidence>
<evidence type="ECO:0000256" key="1">
    <source>
        <dbReference type="ARBA" id="ARBA00022598"/>
    </source>
</evidence>
<dbReference type="PROSITE" id="PS50975">
    <property type="entry name" value="ATP_GRASP"/>
    <property type="match status" value="1"/>
</dbReference>
<evidence type="ECO:0000256" key="2">
    <source>
        <dbReference type="ARBA" id="ARBA00022741"/>
    </source>
</evidence>
<dbReference type="PANTHER" id="PTHR43585">
    <property type="entry name" value="FUMIPYRROLE BIOSYNTHESIS PROTEIN C"/>
    <property type="match status" value="1"/>
</dbReference>
<evidence type="ECO:0000313" key="6">
    <source>
        <dbReference type="EMBL" id="WFN54440.1"/>
    </source>
</evidence>
<accession>A0ABY8G3B7</accession>
<dbReference type="SUPFAM" id="SSF56059">
    <property type="entry name" value="Glutathione synthetase ATP-binding domain-like"/>
    <property type="match status" value="1"/>
</dbReference>
<keyword evidence="1" id="KW-0436">Ligase</keyword>
<evidence type="ECO:0000313" key="7">
    <source>
        <dbReference type="Proteomes" id="UP001219630"/>
    </source>
</evidence>
<proteinExistence type="predicted"/>
<keyword evidence="3 4" id="KW-0067">ATP-binding</keyword>
<keyword evidence="7" id="KW-1185">Reference proteome</keyword>
<organism evidence="6 7">
    <name type="scientific">Dickeya lacustris</name>
    <dbReference type="NCBI Taxonomy" id="2259638"/>
    <lineage>
        <taxon>Bacteria</taxon>
        <taxon>Pseudomonadati</taxon>
        <taxon>Pseudomonadota</taxon>
        <taxon>Gammaproteobacteria</taxon>
        <taxon>Enterobacterales</taxon>
        <taxon>Pectobacteriaceae</taxon>
        <taxon>Dickeya</taxon>
    </lineage>
</organism>
<dbReference type="InterPro" id="IPR052032">
    <property type="entry name" value="ATP-dep_AA_Ligase"/>
</dbReference>
<dbReference type="InterPro" id="IPR011761">
    <property type="entry name" value="ATP-grasp"/>
</dbReference>
<dbReference type="Gene3D" id="3.40.50.20">
    <property type="match status" value="1"/>
</dbReference>